<dbReference type="OrthoDB" id="7571212at2"/>
<sequence>MRGPRLEAALQGDLRRYLQEELDLTTLAVTEGIRTTGARLKTALRADVVAGGLGQRLSRSWQQKVYPEHGASLGAASVVRTGAPELIRAFAEGVVIRGNTRSFLAIPTPAAPKRGVGRKRLTPQTFPEHIYGPLRFVDRPGKVALLVVDNQRERRGKRGGYALSRSKRALASGHGLLTVPMFFLVPQVRLRRRLNVQAVVTSVTAGLAREIDAAFQAQGPRRRRRR</sequence>
<dbReference type="Pfam" id="PF20039">
    <property type="entry name" value="DUF6441"/>
    <property type="match status" value="1"/>
</dbReference>
<dbReference type="InterPro" id="IPR045622">
    <property type="entry name" value="DUF6441"/>
</dbReference>
<protein>
    <submittedName>
        <fullName evidence="1">Uncharacterized protein</fullName>
    </submittedName>
</protein>
<proteinExistence type="predicted"/>
<dbReference type="STRING" id="555512.SAMN04487993_10853"/>
<dbReference type="AlphaFoldDB" id="A0A1G8VDB9"/>
<dbReference type="Proteomes" id="UP000199093">
    <property type="component" value="Unassembled WGS sequence"/>
</dbReference>
<dbReference type="EMBL" id="FNEJ01000085">
    <property type="protein sequence ID" value="SDJ63345.1"/>
    <property type="molecule type" value="Genomic_DNA"/>
</dbReference>
<keyword evidence="2" id="KW-1185">Reference proteome</keyword>
<organism evidence="1 2">
    <name type="scientific">Salipiger marinus</name>
    <dbReference type="NCBI Taxonomy" id="555512"/>
    <lineage>
        <taxon>Bacteria</taxon>
        <taxon>Pseudomonadati</taxon>
        <taxon>Pseudomonadota</taxon>
        <taxon>Alphaproteobacteria</taxon>
        <taxon>Rhodobacterales</taxon>
        <taxon>Roseobacteraceae</taxon>
        <taxon>Salipiger</taxon>
    </lineage>
</organism>
<evidence type="ECO:0000313" key="2">
    <source>
        <dbReference type="Proteomes" id="UP000199093"/>
    </source>
</evidence>
<accession>A0A1G8VDB9</accession>
<evidence type="ECO:0000313" key="1">
    <source>
        <dbReference type="EMBL" id="SDJ63345.1"/>
    </source>
</evidence>
<dbReference type="RefSeq" id="WP_089852601.1">
    <property type="nucleotide sequence ID" value="NZ_FNEJ01000085.1"/>
</dbReference>
<name>A0A1G8VDB9_9RHOB</name>
<gene>
    <name evidence="1" type="ORF">SAMN04487993_10853</name>
</gene>
<reference evidence="1 2" key="1">
    <citation type="submission" date="2016-10" db="EMBL/GenBank/DDBJ databases">
        <authorList>
            <person name="de Groot N.N."/>
        </authorList>
    </citation>
    <scope>NUCLEOTIDE SEQUENCE [LARGE SCALE GENOMIC DNA]</scope>
    <source>
        <strain evidence="1 2">DSM 26424</strain>
    </source>
</reference>